<protein>
    <submittedName>
        <fullName evidence="1">Uncharacterized protein</fullName>
    </submittedName>
</protein>
<organism evidence="1 2">
    <name type="scientific">Moritella yayanosii</name>
    <dbReference type="NCBI Taxonomy" id="69539"/>
    <lineage>
        <taxon>Bacteria</taxon>
        <taxon>Pseudomonadati</taxon>
        <taxon>Pseudomonadota</taxon>
        <taxon>Gammaproteobacteria</taxon>
        <taxon>Alteromonadales</taxon>
        <taxon>Moritellaceae</taxon>
        <taxon>Moritella</taxon>
    </lineage>
</organism>
<dbReference type="Proteomes" id="UP000250163">
    <property type="component" value="Chromosome MORIYA"/>
</dbReference>
<dbReference type="RefSeq" id="WP_162629261.1">
    <property type="nucleotide sequence ID" value="NZ_LS483250.1"/>
</dbReference>
<gene>
    <name evidence="1" type="ORF">MORIYA_2069</name>
</gene>
<dbReference type="KEGG" id="mya:MORIYA_2069"/>
<evidence type="ECO:0000313" key="2">
    <source>
        <dbReference type="Proteomes" id="UP000250163"/>
    </source>
</evidence>
<dbReference type="EMBL" id="LS483250">
    <property type="protein sequence ID" value="SQD78547.1"/>
    <property type="molecule type" value="Genomic_DNA"/>
</dbReference>
<proteinExistence type="predicted"/>
<sequence length="45" mass="5059">MNKIKDKDSLKSLNTVAQKLSENELACEPDELLNLIMEQLKAGEL</sequence>
<accession>A0A330LNG7</accession>
<dbReference type="AlphaFoldDB" id="A0A330LNG7"/>
<evidence type="ECO:0000313" key="1">
    <source>
        <dbReference type="EMBL" id="SQD78547.1"/>
    </source>
</evidence>
<reference evidence="2" key="1">
    <citation type="submission" date="2018-05" db="EMBL/GenBank/DDBJ databases">
        <authorList>
            <person name="Cea G.-C."/>
            <person name="William W."/>
        </authorList>
    </citation>
    <scope>NUCLEOTIDE SEQUENCE [LARGE SCALE GENOMIC DNA]</scope>
    <source>
        <strain evidence="2">DB21MT 5</strain>
    </source>
</reference>
<keyword evidence="2" id="KW-1185">Reference proteome</keyword>
<name>A0A330LNG7_9GAMM</name>